<protein>
    <submittedName>
        <fullName evidence="1">Uncharacterized protein</fullName>
    </submittedName>
</protein>
<name>A0A1B6LGL3_9HEMI</name>
<evidence type="ECO:0000313" key="1">
    <source>
        <dbReference type="EMBL" id="JAT22800.1"/>
    </source>
</evidence>
<proteinExistence type="predicted"/>
<accession>A0A1B6LGL3</accession>
<sequence length="106" mass="11832">MLQLLQAQQSIDCEWRGDWRAGGSDGRYDDLLIATKVTAFQSPHHHTTPRTITPHHAIASLAVPAPTSHGAINIPFPSRLIRNPDDTLPDNRELTVLLEMIAKNKY</sequence>
<gene>
    <name evidence="1" type="ORF">g.44008</name>
    <name evidence="2" type="ORF">g.44009</name>
</gene>
<evidence type="ECO:0000313" key="2">
    <source>
        <dbReference type="EMBL" id="JAT32382.1"/>
    </source>
</evidence>
<organism evidence="1">
    <name type="scientific">Graphocephala atropunctata</name>
    <dbReference type="NCBI Taxonomy" id="36148"/>
    <lineage>
        <taxon>Eukaryota</taxon>
        <taxon>Metazoa</taxon>
        <taxon>Ecdysozoa</taxon>
        <taxon>Arthropoda</taxon>
        <taxon>Hexapoda</taxon>
        <taxon>Insecta</taxon>
        <taxon>Pterygota</taxon>
        <taxon>Neoptera</taxon>
        <taxon>Paraneoptera</taxon>
        <taxon>Hemiptera</taxon>
        <taxon>Auchenorrhyncha</taxon>
        <taxon>Membracoidea</taxon>
        <taxon>Cicadellidae</taxon>
        <taxon>Cicadellinae</taxon>
        <taxon>Cicadellini</taxon>
        <taxon>Graphocephala</taxon>
    </lineage>
</organism>
<dbReference type="AlphaFoldDB" id="A0A1B6LGL3"/>
<dbReference type="EMBL" id="GEBQ01017177">
    <property type="protein sequence ID" value="JAT22800.1"/>
    <property type="molecule type" value="Transcribed_RNA"/>
</dbReference>
<reference evidence="1" key="1">
    <citation type="submission" date="2015-11" db="EMBL/GenBank/DDBJ databases">
        <title>De novo transcriptome assembly of four potential Pierce s Disease insect vectors from Arizona vineyards.</title>
        <authorList>
            <person name="Tassone E.E."/>
        </authorList>
    </citation>
    <scope>NUCLEOTIDE SEQUENCE</scope>
</reference>
<dbReference type="EMBL" id="GEBQ01007595">
    <property type="protein sequence ID" value="JAT32382.1"/>
    <property type="molecule type" value="Transcribed_RNA"/>
</dbReference>